<keyword evidence="8 9" id="KW-0472">Membrane</keyword>
<keyword evidence="7" id="KW-0902">Two-component regulatory system</keyword>
<evidence type="ECO:0000256" key="9">
    <source>
        <dbReference type="SAM" id="Phobius"/>
    </source>
</evidence>
<dbReference type="AlphaFoldDB" id="A0A9E5JPG0"/>
<comment type="caution">
    <text evidence="11">The sequence shown here is derived from an EMBL/GenBank/DDBJ whole genome shotgun (WGS) entry which is preliminary data.</text>
</comment>
<evidence type="ECO:0000256" key="8">
    <source>
        <dbReference type="ARBA" id="ARBA00023136"/>
    </source>
</evidence>
<comment type="subcellular location">
    <subcellularLocation>
        <location evidence="1">Cell membrane</location>
        <topology evidence="1">Multi-pass membrane protein</topology>
    </subcellularLocation>
</comment>
<evidence type="ECO:0000256" key="7">
    <source>
        <dbReference type="ARBA" id="ARBA00023012"/>
    </source>
</evidence>
<feature type="transmembrane region" description="Helical" evidence="9">
    <location>
        <begin position="6"/>
        <end position="25"/>
    </location>
</feature>
<proteinExistence type="predicted"/>
<accession>A0A9E5JPG0</accession>
<dbReference type="CDD" id="cd16917">
    <property type="entry name" value="HATPase_UhpB-NarQ-NarX-like"/>
    <property type="match status" value="1"/>
</dbReference>
<evidence type="ECO:0000256" key="5">
    <source>
        <dbReference type="ARBA" id="ARBA00022777"/>
    </source>
</evidence>
<keyword evidence="4 9" id="KW-0812">Transmembrane</keyword>
<dbReference type="GO" id="GO:0005886">
    <property type="term" value="C:plasma membrane"/>
    <property type="evidence" value="ECO:0007669"/>
    <property type="project" value="UniProtKB-SubCell"/>
</dbReference>
<name>A0A9E5JPG0_9MICO</name>
<dbReference type="InterPro" id="IPR005467">
    <property type="entry name" value="His_kinase_dom"/>
</dbReference>
<feature type="transmembrane region" description="Helical" evidence="9">
    <location>
        <begin position="103"/>
        <end position="122"/>
    </location>
</feature>
<dbReference type="Pfam" id="PF02518">
    <property type="entry name" value="HATPase_c"/>
    <property type="match status" value="1"/>
</dbReference>
<evidence type="ECO:0000256" key="2">
    <source>
        <dbReference type="ARBA" id="ARBA00022475"/>
    </source>
</evidence>
<dbReference type="GO" id="GO:0000155">
    <property type="term" value="F:phosphorelay sensor kinase activity"/>
    <property type="evidence" value="ECO:0007669"/>
    <property type="project" value="InterPro"/>
</dbReference>
<reference evidence="11 12" key="1">
    <citation type="submission" date="2019-06" db="EMBL/GenBank/DDBJ databases">
        <authorList>
            <person name="De-Chao Zhang Q."/>
        </authorList>
    </citation>
    <scope>NUCLEOTIDE SEQUENCE [LARGE SCALE GENOMIC DNA]</scope>
    <source>
        <strain evidence="11 12">KN1116</strain>
    </source>
</reference>
<dbReference type="PANTHER" id="PTHR24421">
    <property type="entry name" value="NITRATE/NITRITE SENSOR PROTEIN NARX-RELATED"/>
    <property type="match status" value="1"/>
</dbReference>
<evidence type="ECO:0000313" key="12">
    <source>
        <dbReference type="Proteomes" id="UP000818266"/>
    </source>
</evidence>
<sequence length="382" mass="40314">MTARRWWWVAVLGMAALTGVLAIANLQTPWRLTLALTGIALLVVAWAVVGDRRAESESPSWTLVLLVTAAAGIGTAGYPTLAILQALAYPISWVFAARSRDAVVGNVLIAVAVGVGFAIGIGTGPEDIIQIIVTQSLALGFSLAMGFWITRMVELGEERGRLLTELQGAQEQIAALHRDAGAAAEREHLARELHDTIAQDLTGLVMLAQRARREGAGAVETLALIEENARGVLAETRALVAAGASVETGETRLDLLNALRRIAERFQRETGVTVTVQGPERLVLPRDLEVVVLRCAQEALANARKHARASRIEVGLVAGDGAVRVTVTDDGIGFDPDDAPDGFGLPGMRDRLALVGGSLSVTSAPGEGTRLTAEVSVQELAL</sequence>
<reference evidence="11 12" key="2">
    <citation type="submission" date="2020-03" db="EMBL/GenBank/DDBJ databases">
        <title>Chryseoglobus sp. isolated from a deep-sea seamount.</title>
        <authorList>
            <person name="Zhang D.-C."/>
        </authorList>
    </citation>
    <scope>NUCLEOTIDE SEQUENCE [LARGE SCALE GENOMIC DNA]</scope>
    <source>
        <strain evidence="11 12">KN1116</strain>
    </source>
</reference>
<dbReference type="GO" id="GO:0046983">
    <property type="term" value="F:protein dimerization activity"/>
    <property type="evidence" value="ECO:0007669"/>
    <property type="project" value="InterPro"/>
</dbReference>
<evidence type="ECO:0000256" key="6">
    <source>
        <dbReference type="ARBA" id="ARBA00022989"/>
    </source>
</evidence>
<feature type="transmembrane region" description="Helical" evidence="9">
    <location>
        <begin position="128"/>
        <end position="149"/>
    </location>
</feature>
<dbReference type="SUPFAM" id="SSF55874">
    <property type="entry name" value="ATPase domain of HSP90 chaperone/DNA topoisomerase II/histidine kinase"/>
    <property type="match status" value="1"/>
</dbReference>
<dbReference type="PANTHER" id="PTHR24421:SF37">
    <property type="entry name" value="SENSOR HISTIDINE KINASE NARS"/>
    <property type="match status" value="1"/>
</dbReference>
<dbReference type="SMART" id="SM00387">
    <property type="entry name" value="HATPase_c"/>
    <property type="match status" value="1"/>
</dbReference>
<dbReference type="RefSeq" id="WP_152583616.1">
    <property type="nucleotide sequence ID" value="NZ_VIKT02000012.1"/>
</dbReference>
<keyword evidence="12" id="KW-1185">Reference proteome</keyword>
<dbReference type="PROSITE" id="PS50109">
    <property type="entry name" value="HIS_KIN"/>
    <property type="match status" value="1"/>
</dbReference>
<dbReference type="InterPro" id="IPR017205">
    <property type="entry name" value="Sig_transdc_His_kinase_ChrS"/>
</dbReference>
<dbReference type="InterPro" id="IPR011712">
    <property type="entry name" value="Sig_transdc_His_kin_sub3_dim/P"/>
</dbReference>
<dbReference type="InterPro" id="IPR036890">
    <property type="entry name" value="HATPase_C_sf"/>
</dbReference>
<dbReference type="PIRSF" id="PIRSF037434">
    <property type="entry name" value="STHK_ChrS"/>
    <property type="match status" value="1"/>
</dbReference>
<protein>
    <submittedName>
        <fullName evidence="11">Sensor histidine kinase</fullName>
    </submittedName>
</protein>
<keyword evidence="6 9" id="KW-1133">Transmembrane helix</keyword>
<dbReference type="Gene3D" id="1.20.5.1930">
    <property type="match status" value="1"/>
</dbReference>
<feature type="transmembrane region" description="Helical" evidence="9">
    <location>
        <begin position="32"/>
        <end position="49"/>
    </location>
</feature>
<keyword evidence="2" id="KW-1003">Cell membrane</keyword>
<feature type="transmembrane region" description="Helical" evidence="9">
    <location>
        <begin position="61"/>
        <end position="91"/>
    </location>
</feature>
<dbReference type="Pfam" id="PF07730">
    <property type="entry name" value="HisKA_3"/>
    <property type="match status" value="1"/>
</dbReference>
<evidence type="ECO:0000313" key="11">
    <source>
        <dbReference type="EMBL" id="NHF63210.1"/>
    </source>
</evidence>
<gene>
    <name evidence="11" type="ORF">FK219_008145</name>
</gene>
<feature type="domain" description="Histidine kinase" evidence="10">
    <location>
        <begin position="188"/>
        <end position="379"/>
    </location>
</feature>
<evidence type="ECO:0000256" key="1">
    <source>
        <dbReference type="ARBA" id="ARBA00004651"/>
    </source>
</evidence>
<dbReference type="Gene3D" id="3.30.565.10">
    <property type="entry name" value="Histidine kinase-like ATPase, C-terminal domain"/>
    <property type="match status" value="1"/>
</dbReference>
<evidence type="ECO:0000256" key="4">
    <source>
        <dbReference type="ARBA" id="ARBA00022692"/>
    </source>
</evidence>
<dbReference type="Proteomes" id="UP000818266">
    <property type="component" value="Unassembled WGS sequence"/>
</dbReference>
<dbReference type="InterPro" id="IPR050482">
    <property type="entry name" value="Sensor_HK_TwoCompSys"/>
</dbReference>
<keyword evidence="5 11" id="KW-0418">Kinase</keyword>
<dbReference type="InterPro" id="IPR003594">
    <property type="entry name" value="HATPase_dom"/>
</dbReference>
<evidence type="ECO:0000256" key="3">
    <source>
        <dbReference type="ARBA" id="ARBA00022679"/>
    </source>
</evidence>
<evidence type="ECO:0000259" key="10">
    <source>
        <dbReference type="PROSITE" id="PS50109"/>
    </source>
</evidence>
<dbReference type="EMBL" id="VIKT02000012">
    <property type="protein sequence ID" value="NHF63210.1"/>
    <property type="molecule type" value="Genomic_DNA"/>
</dbReference>
<dbReference type="OrthoDB" id="144293at2"/>
<keyword evidence="3" id="KW-0808">Transferase</keyword>
<organism evidence="11 12">
    <name type="scientific">Microcella pacifica</name>
    <dbReference type="NCBI Taxonomy" id="2591847"/>
    <lineage>
        <taxon>Bacteria</taxon>
        <taxon>Bacillati</taxon>
        <taxon>Actinomycetota</taxon>
        <taxon>Actinomycetes</taxon>
        <taxon>Micrococcales</taxon>
        <taxon>Microbacteriaceae</taxon>
        <taxon>Microcella</taxon>
    </lineage>
</organism>